<evidence type="ECO:0000313" key="1">
    <source>
        <dbReference type="EMBL" id="RDL44672.1"/>
    </source>
</evidence>
<dbReference type="EMBL" id="QKRA01000003">
    <property type="protein sequence ID" value="RDL44672.1"/>
    <property type="molecule type" value="Genomic_DNA"/>
</dbReference>
<comment type="caution">
    <text evidence="1">The sequence shown here is derived from an EMBL/GenBank/DDBJ whole genome shotgun (WGS) entry which is preliminary data.</text>
</comment>
<reference evidence="1 2" key="1">
    <citation type="submission" date="2018-06" db="EMBL/GenBank/DDBJ databases">
        <title>Marinomonas sp. YLB-05 draft genome sequence.</title>
        <authorList>
            <person name="Yu L."/>
            <person name="Tang X."/>
        </authorList>
    </citation>
    <scope>NUCLEOTIDE SEQUENCE [LARGE SCALE GENOMIC DNA]</scope>
    <source>
        <strain evidence="1 2">YLB-05</strain>
    </source>
</reference>
<name>A0A370UA61_9GAMM</name>
<gene>
    <name evidence="1" type="ORF">DN730_09815</name>
</gene>
<organism evidence="1 2">
    <name type="scientific">Marinomonas piezotolerans</name>
    <dbReference type="NCBI Taxonomy" id="2213058"/>
    <lineage>
        <taxon>Bacteria</taxon>
        <taxon>Pseudomonadati</taxon>
        <taxon>Pseudomonadota</taxon>
        <taxon>Gammaproteobacteria</taxon>
        <taxon>Oceanospirillales</taxon>
        <taxon>Oceanospirillaceae</taxon>
        <taxon>Marinomonas</taxon>
    </lineage>
</organism>
<dbReference type="RefSeq" id="WP_115467935.1">
    <property type="nucleotide sequence ID" value="NZ_QKRA01000003.1"/>
</dbReference>
<sequence>MTTLLCDYANSIVTSDTRWSVGGNPEAPLILSDQKRYLIYCDDTGFDKLTPYQDTFVLMTAGSSLYIAKWKEWWLVSRDMASAPVVCDENGTPQVALAIVDLADSRTLFDFGLGHALYCQDEQIVKAFSAGSGGEFAAAALFECGCAKTSIQIAAFSDYCTSPEVKFVCNTTKQNNLSPTIYDMNIINEAIVSRGYIMELNQVAVSKPVKLSEHPLFSEVVAQLKSGKTVPSAPAPRLHSAEWTAETESKLAKAMEVVNSRIS</sequence>
<dbReference type="AlphaFoldDB" id="A0A370UA61"/>
<evidence type="ECO:0000313" key="2">
    <source>
        <dbReference type="Proteomes" id="UP000254326"/>
    </source>
</evidence>
<protein>
    <submittedName>
        <fullName evidence="1">Uncharacterized protein</fullName>
    </submittedName>
</protein>
<keyword evidence="2" id="KW-1185">Reference proteome</keyword>
<dbReference type="Proteomes" id="UP000254326">
    <property type="component" value="Unassembled WGS sequence"/>
</dbReference>
<proteinExistence type="predicted"/>
<accession>A0A370UA61</accession>
<dbReference type="OrthoDB" id="7031595at2"/>